<dbReference type="GO" id="GO:0015833">
    <property type="term" value="P:peptide transport"/>
    <property type="evidence" value="ECO:0007669"/>
    <property type="project" value="TreeGrafter"/>
</dbReference>
<dbReference type="CDD" id="cd08501">
    <property type="entry name" value="PBP2_Lpqw"/>
    <property type="match status" value="1"/>
</dbReference>
<feature type="signal peptide" evidence="1">
    <location>
        <begin position="1"/>
        <end position="22"/>
    </location>
</feature>
<feature type="chain" id="PRO_5038535609" evidence="1">
    <location>
        <begin position="23"/>
        <end position="593"/>
    </location>
</feature>
<dbReference type="Gene3D" id="3.90.76.10">
    <property type="entry name" value="Dipeptide-binding Protein, Domain 1"/>
    <property type="match status" value="1"/>
</dbReference>
<dbReference type="Gene3D" id="3.10.105.10">
    <property type="entry name" value="Dipeptide-binding Protein, Domain 3"/>
    <property type="match status" value="1"/>
</dbReference>
<dbReference type="GO" id="GO:0043190">
    <property type="term" value="C:ATP-binding cassette (ABC) transporter complex"/>
    <property type="evidence" value="ECO:0007669"/>
    <property type="project" value="InterPro"/>
</dbReference>
<dbReference type="PANTHER" id="PTHR30290:SF65">
    <property type="entry name" value="MONOACYL PHOSPHATIDYLINOSITOL TETRAMANNOSIDE-BINDING PROTEIN LPQW-RELATED"/>
    <property type="match status" value="1"/>
</dbReference>
<evidence type="ECO:0000313" key="3">
    <source>
        <dbReference type="EMBL" id="RAW14872.1"/>
    </source>
</evidence>
<accession>A0A329QU94</accession>
<dbReference type="EMBL" id="QMIG01000007">
    <property type="protein sequence ID" value="RAW14872.1"/>
    <property type="molecule type" value="Genomic_DNA"/>
</dbReference>
<dbReference type="SUPFAM" id="SSF53850">
    <property type="entry name" value="Periplasmic binding protein-like II"/>
    <property type="match status" value="1"/>
</dbReference>
<dbReference type="OrthoDB" id="3713816at2"/>
<proteinExistence type="predicted"/>
<keyword evidence="1" id="KW-0732">Signal</keyword>
<dbReference type="Proteomes" id="UP000250462">
    <property type="component" value="Unassembled WGS sequence"/>
</dbReference>
<dbReference type="Gene3D" id="3.40.190.10">
    <property type="entry name" value="Periplasmic binding protein-like II"/>
    <property type="match status" value="1"/>
</dbReference>
<feature type="domain" description="Solute-binding protein family 5" evidence="2">
    <location>
        <begin position="105"/>
        <end position="490"/>
    </location>
</feature>
<name>A0A329QU94_9ACTN</name>
<dbReference type="InterPro" id="IPR030678">
    <property type="entry name" value="Peptide/Ni-bd"/>
</dbReference>
<dbReference type="GO" id="GO:0042597">
    <property type="term" value="C:periplasmic space"/>
    <property type="evidence" value="ECO:0007669"/>
    <property type="project" value="UniProtKB-ARBA"/>
</dbReference>
<dbReference type="PROSITE" id="PS51257">
    <property type="entry name" value="PROKAR_LIPOPROTEIN"/>
    <property type="match status" value="1"/>
</dbReference>
<evidence type="ECO:0000256" key="1">
    <source>
        <dbReference type="SAM" id="SignalP"/>
    </source>
</evidence>
<dbReference type="InterPro" id="IPR039424">
    <property type="entry name" value="SBP_5"/>
</dbReference>
<comment type="caution">
    <text evidence="3">The sequence shown here is derived from an EMBL/GenBank/DDBJ whole genome shotgun (WGS) entry which is preliminary data.</text>
</comment>
<dbReference type="PANTHER" id="PTHR30290">
    <property type="entry name" value="PERIPLASMIC BINDING COMPONENT OF ABC TRANSPORTER"/>
    <property type="match status" value="1"/>
</dbReference>
<dbReference type="PIRSF" id="PIRSF002741">
    <property type="entry name" value="MppA"/>
    <property type="match status" value="1"/>
</dbReference>
<dbReference type="GO" id="GO:1904680">
    <property type="term" value="F:peptide transmembrane transporter activity"/>
    <property type="evidence" value="ECO:0007669"/>
    <property type="project" value="TreeGrafter"/>
</dbReference>
<dbReference type="Pfam" id="PF00496">
    <property type="entry name" value="SBP_bac_5"/>
    <property type="match status" value="1"/>
</dbReference>
<organism evidence="3 4">
    <name type="scientific">Phytoactinopolyspora halophila</name>
    <dbReference type="NCBI Taxonomy" id="1981511"/>
    <lineage>
        <taxon>Bacteria</taxon>
        <taxon>Bacillati</taxon>
        <taxon>Actinomycetota</taxon>
        <taxon>Actinomycetes</taxon>
        <taxon>Jiangellales</taxon>
        <taxon>Jiangellaceae</taxon>
        <taxon>Phytoactinopolyspora</taxon>
    </lineage>
</organism>
<dbReference type="InterPro" id="IPR000914">
    <property type="entry name" value="SBP_5_dom"/>
</dbReference>
<evidence type="ECO:0000259" key="2">
    <source>
        <dbReference type="Pfam" id="PF00496"/>
    </source>
</evidence>
<dbReference type="RefSeq" id="WP_112258232.1">
    <property type="nucleotide sequence ID" value="NZ_QMIG01000007.1"/>
</dbReference>
<evidence type="ECO:0000313" key="4">
    <source>
        <dbReference type="Proteomes" id="UP000250462"/>
    </source>
</evidence>
<reference evidence="3 4" key="1">
    <citation type="submission" date="2018-06" db="EMBL/GenBank/DDBJ databases">
        <title>Phytoactinopolyspora halophila sp. nov., a novel halophilic actinomycete isolated from a saline soil in China.</title>
        <authorList>
            <person name="Tang S.-K."/>
        </authorList>
    </citation>
    <scope>NUCLEOTIDE SEQUENCE [LARGE SCALE GENOMIC DNA]</scope>
    <source>
        <strain evidence="3 4">YIM 96934</strain>
    </source>
</reference>
<gene>
    <name evidence="3" type="ORF">DPM12_10335</name>
</gene>
<protein>
    <submittedName>
        <fullName evidence="3">ABC transporter family substrate-binding protein</fullName>
    </submittedName>
</protein>
<sequence length="593" mass="66264">MRTKRRGAAFLAATAAGALVLAACGDDADDSADDPVEDEEAADAPEDVEIVYAAEQEFASYNNNTADQNSFRNTHVVNGVLGGFWQYGPDGLAEPNEDFGTMELVSEDPQVVEYSFHEEAAWSDGTPLDCDDMLLYWAAQSGTYVTDEEDEEGNPVPLFSTAGTTGVEDWVKPDCEPGDKTITVEYETPYASWEALGGYGAFMPAHIVAEQGDLSEEEFIQAIRDDDMDTLADAAEFYNTGWTMDPGDLLDEELIPSSGPYKLTNWEAGESLTMEYNEEYWGDPPRSSTIVFRFLSQEQQAQALDNREVDIMDPQPNPDLVNQLDAMSGVELHTGESFTYEHVDFNMRPGHMFEDRELREAFAKCVPRELIVDNLIRPQNPDAEVLNARLTYSFQDDYDFQIEGSGYEDYMEVDIEGAREILEDKDMVGQEVRIGYQEPNPTRTNQVELIRDSCEEAGWEVEDFGTDEFFGRHLPEGNYDVALFGWIGSAYVSGTASTFMTPESCGFGTTGNNFGCYSNEEVDALYNELLTELDLEAQRPIVKEIEALLWEDLYTIPLFTHPDLLAWAEDVEGVGPNPSQGGITWNKHEWGRL</sequence>
<keyword evidence="4" id="KW-1185">Reference proteome</keyword>
<dbReference type="AlphaFoldDB" id="A0A329QU94"/>